<gene>
    <name evidence="2" type="ORF">KC19_6G070500</name>
</gene>
<proteinExistence type="predicted"/>
<protein>
    <submittedName>
        <fullName evidence="2">Uncharacterized protein</fullName>
    </submittedName>
</protein>
<evidence type="ECO:0000256" key="1">
    <source>
        <dbReference type="SAM" id="SignalP"/>
    </source>
</evidence>
<accession>A0A8T0HFB2</accession>
<evidence type="ECO:0000313" key="2">
    <source>
        <dbReference type="EMBL" id="KAG0569168.1"/>
    </source>
</evidence>
<feature type="signal peptide" evidence="1">
    <location>
        <begin position="1"/>
        <end position="18"/>
    </location>
</feature>
<comment type="caution">
    <text evidence="2">The sequence shown here is derived from an EMBL/GenBank/DDBJ whole genome shotgun (WGS) entry which is preliminary data.</text>
</comment>
<dbReference type="EMBL" id="CM026427">
    <property type="protein sequence ID" value="KAG0569168.1"/>
    <property type="molecule type" value="Genomic_DNA"/>
</dbReference>
<sequence length="81" mass="9537">MATKHLMIMLLKRFLGLTKECLERPGKKTSLYMIHRRAAAVSSPFEHVSFSDSRIVKIELQLQFDAICSHNIHRKRVWIWS</sequence>
<keyword evidence="3" id="KW-1185">Reference proteome</keyword>
<feature type="chain" id="PRO_5035773190" evidence="1">
    <location>
        <begin position="19"/>
        <end position="81"/>
    </location>
</feature>
<dbReference type="AlphaFoldDB" id="A0A8T0HFB2"/>
<keyword evidence="1" id="KW-0732">Signal</keyword>
<organism evidence="2 3">
    <name type="scientific">Ceratodon purpureus</name>
    <name type="common">Fire moss</name>
    <name type="synonym">Dicranum purpureum</name>
    <dbReference type="NCBI Taxonomy" id="3225"/>
    <lineage>
        <taxon>Eukaryota</taxon>
        <taxon>Viridiplantae</taxon>
        <taxon>Streptophyta</taxon>
        <taxon>Embryophyta</taxon>
        <taxon>Bryophyta</taxon>
        <taxon>Bryophytina</taxon>
        <taxon>Bryopsida</taxon>
        <taxon>Dicranidae</taxon>
        <taxon>Pseudoditrichales</taxon>
        <taxon>Ditrichaceae</taxon>
        <taxon>Ceratodon</taxon>
    </lineage>
</organism>
<name>A0A8T0HFB2_CERPU</name>
<reference evidence="2 3" key="1">
    <citation type="submission" date="2020-06" db="EMBL/GenBank/DDBJ databases">
        <title>WGS assembly of Ceratodon purpureus strain R40.</title>
        <authorList>
            <person name="Carey S.B."/>
            <person name="Jenkins J."/>
            <person name="Shu S."/>
            <person name="Lovell J.T."/>
            <person name="Sreedasyam A."/>
            <person name="Maumus F."/>
            <person name="Tiley G.P."/>
            <person name="Fernandez-Pozo N."/>
            <person name="Barry K."/>
            <person name="Chen C."/>
            <person name="Wang M."/>
            <person name="Lipzen A."/>
            <person name="Daum C."/>
            <person name="Saski C.A."/>
            <person name="Payton A.C."/>
            <person name="Mcbreen J.C."/>
            <person name="Conrad R.E."/>
            <person name="Kollar L.M."/>
            <person name="Olsson S."/>
            <person name="Huttunen S."/>
            <person name="Landis J.B."/>
            <person name="Wickett N.J."/>
            <person name="Johnson M.G."/>
            <person name="Rensing S.A."/>
            <person name="Grimwood J."/>
            <person name="Schmutz J."/>
            <person name="Mcdaniel S.F."/>
        </authorList>
    </citation>
    <scope>NUCLEOTIDE SEQUENCE [LARGE SCALE GENOMIC DNA]</scope>
    <source>
        <strain evidence="2 3">R40</strain>
    </source>
</reference>
<evidence type="ECO:0000313" key="3">
    <source>
        <dbReference type="Proteomes" id="UP000822688"/>
    </source>
</evidence>
<dbReference type="Proteomes" id="UP000822688">
    <property type="component" value="Chromosome 6"/>
</dbReference>